<dbReference type="EMBL" id="JAQJAN010000018">
    <property type="protein sequence ID" value="KAJ5709587.1"/>
    <property type="molecule type" value="Genomic_DNA"/>
</dbReference>
<keyword evidence="2" id="KW-1185">Reference proteome</keyword>
<name>A0AAD6HDN2_9EURO</name>
<comment type="caution">
    <text evidence="1">The sequence shown here is derived from an EMBL/GenBank/DDBJ whole genome shotgun (WGS) entry which is preliminary data.</text>
</comment>
<protein>
    <submittedName>
        <fullName evidence="1">Uncharacterized protein</fullName>
    </submittedName>
</protein>
<sequence length="94" mass="11144">MSDTHRQFLPACPISLITQPEERIKVLKEFLKTDFGQFQRLNVEALIRLYETGEIGPRRRTDPPIFLVDGKIVEKDPWEYDTYPKSALRWCEVY</sequence>
<organism evidence="1 2">
    <name type="scientific">Penicillium malachiteum</name>
    <dbReference type="NCBI Taxonomy" id="1324776"/>
    <lineage>
        <taxon>Eukaryota</taxon>
        <taxon>Fungi</taxon>
        <taxon>Dikarya</taxon>
        <taxon>Ascomycota</taxon>
        <taxon>Pezizomycotina</taxon>
        <taxon>Eurotiomycetes</taxon>
        <taxon>Eurotiomycetidae</taxon>
        <taxon>Eurotiales</taxon>
        <taxon>Aspergillaceae</taxon>
        <taxon>Penicillium</taxon>
    </lineage>
</organism>
<dbReference type="Proteomes" id="UP001215712">
    <property type="component" value="Unassembled WGS sequence"/>
</dbReference>
<evidence type="ECO:0000313" key="1">
    <source>
        <dbReference type="EMBL" id="KAJ5709587.1"/>
    </source>
</evidence>
<reference evidence="1" key="1">
    <citation type="journal article" date="2023" name="IMA Fungus">
        <title>Comparative genomic study of the Penicillium genus elucidates a diverse pangenome and 15 lateral gene transfer events.</title>
        <authorList>
            <person name="Petersen C."/>
            <person name="Sorensen T."/>
            <person name="Nielsen M.R."/>
            <person name="Sondergaard T.E."/>
            <person name="Sorensen J.L."/>
            <person name="Fitzpatrick D.A."/>
            <person name="Frisvad J.C."/>
            <person name="Nielsen K.L."/>
        </authorList>
    </citation>
    <scope>NUCLEOTIDE SEQUENCE</scope>
    <source>
        <strain evidence="1">IBT 17514</strain>
    </source>
</reference>
<evidence type="ECO:0000313" key="2">
    <source>
        <dbReference type="Proteomes" id="UP001215712"/>
    </source>
</evidence>
<proteinExistence type="predicted"/>
<dbReference type="AlphaFoldDB" id="A0AAD6HDN2"/>
<gene>
    <name evidence="1" type="ORF">N7493_009878</name>
</gene>
<accession>A0AAD6HDN2</accession>
<reference evidence="1" key="2">
    <citation type="submission" date="2023-01" db="EMBL/GenBank/DDBJ databases">
        <authorList>
            <person name="Petersen C."/>
        </authorList>
    </citation>
    <scope>NUCLEOTIDE SEQUENCE</scope>
    <source>
        <strain evidence="1">IBT 17514</strain>
    </source>
</reference>